<dbReference type="HOGENOM" id="CLU_878665_0_0_1"/>
<reference evidence="2 3" key="1">
    <citation type="journal article" date="2012" name="Proc. Natl. Acad. Sci. U.S.A.">
        <title>Comparative genomics of Ceriporiopsis subvermispora and Phanerochaete chrysosporium provide insight into selective ligninolysis.</title>
        <authorList>
            <person name="Fernandez-Fueyo E."/>
            <person name="Ruiz-Duenas F.J."/>
            <person name="Ferreira P."/>
            <person name="Floudas D."/>
            <person name="Hibbett D.S."/>
            <person name="Canessa P."/>
            <person name="Larrondo L.F."/>
            <person name="James T.Y."/>
            <person name="Seelenfreund D."/>
            <person name="Lobos S."/>
            <person name="Polanco R."/>
            <person name="Tello M."/>
            <person name="Honda Y."/>
            <person name="Watanabe T."/>
            <person name="Watanabe T."/>
            <person name="Ryu J.S."/>
            <person name="Kubicek C.P."/>
            <person name="Schmoll M."/>
            <person name="Gaskell J."/>
            <person name="Hammel K.E."/>
            <person name="St John F.J."/>
            <person name="Vanden Wymelenberg A."/>
            <person name="Sabat G."/>
            <person name="Splinter BonDurant S."/>
            <person name="Syed K."/>
            <person name="Yadav J.S."/>
            <person name="Doddapaneni H."/>
            <person name="Subramanian V."/>
            <person name="Lavin J.L."/>
            <person name="Oguiza J.A."/>
            <person name="Perez G."/>
            <person name="Pisabarro A.G."/>
            <person name="Ramirez L."/>
            <person name="Santoyo F."/>
            <person name="Master E."/>
            <person name="Coutinho P.M."/>
            <person name="Henrissat B."/>
            <person name="Lombard V."/>
            <person name="Magnuson J.K."/>
            <person name="Kuees U."/>
            <person name="Hori C."/>
            <person name="Igarashi K."/>
            <person name="Samejima M."/>
            <person name="Held B.W."/>
            <person name="Barry K.W."/>
            <person name="LaButti K.M."/>
            <person name="Lapidus A."/>
            <person name="Lindquist E.A."/>
            <person name="Lucas S.M."/>
            <person name="Riley R."/>
            <person name="Salamov A.A."/>
            <person name="Hoffmeister D."/>
            <person name="Schwenk D."/>
            <person name="Hadar Y."/>
            <person name="Yarden O."/>
            <person name="de Vries R.P."/>
            <person name="Wiebenga A."/>
            <person name="Stenlid J."/>
            <person name="Eastwood D."/>
            <person name="Grigoriev I.V."/>
            <person name="Berka R.M."/>
            <person name="Blanchette R.A."/>
            <person name="Kersten P."/>
            <person name="Martinez A.T."/>
            <person name="Vicuna R."/>
            <person name="Cullen D."/>
        </authorList>
    </citation>
    <scope>NUCLEOTIDE SEQUENCE [LARGE SCALE GENOMIC DNA]</scope>
    <source>
        <strain evidence="2 3">B</strain>
    </source>
</reference>
<evidence type="ECO:0000313" key="2">
    <source>
        <dbReference type="EMBL" id="EMD39534.1"/>
    </source>
</evidence>
<protein>
    <submittedName>
        <fullName evidence="2">Uncharacterized protein</fullName>
    </submittedName>
</protein>
<feature type="non-terminal residue" evidence="2">
    <location>
        <position position="1"/>
    </location>
</feature>
<proteinExistence type="predicted"/>
<organism evidence="2 3">
    <name type="scientific">Ceriporiopsis subvermispora (strain B)</name>
    <name type="common">White-rot fungus</name>
    <name type="synonym">Gelatoporia subvermispora</name>
    <dbReference type="NCBI Taxonomy" id="914234"/>
    <lineage>
        <taxon>Eukaryota</taxon>
        <taxon>Fungi</taxon>
        <taxon>Dikarya</taxon>
        <taxon>Basidiomycota</taxon>
        <taxon>Agaricomycotina</taxon>
        <taxon>Agaricomycetes</taxon>
        <taxon>Polyporales</taxon>
        <taxon>Gelatoporiaceae</taxon>
        <taxon>Gelatoporia</taxon>
    </lineage>
</organism>
<dbReference type="Proteomes" id="UP000016930">
    <property type="component" value="Unassembled WGS sequence"/>
</dbReference>
<evidence type="ECO:0000313" key="3">
    <source>
        <dbReference type="Proteomes" id="UP000016930"/>
    </source>
</evidence>
<accession>M2PSB0</accession>
<sequence length="317" mass="34295">MPSPGDQLVAQVGGPASTLQLPSVDSPIPLARSGGSSAVVDVGRRVPSAGGGYRARTSASASASASARAQLWRFLLRRRSVERRAVAVRRVPSGACKVDPGGRGVRSERATAAHVVMASVCCTSPAARRTGKTRIERRRAGELSVRRIDCESPRNACSAYIWRSGRGALDMPKSIQRPGTVRSCAAPTLRLRGACTAACWWVPGGAARRARWTCRNGFRRRPETVAGRRGLAQMWRAACDECAVRNSVEGDCRVPSVERIDASQRRASDERARRAVRAGEGHSVKGRDHSVLYLPKHALSLVFIAGSHRQCRIWQRS</sequence>
<dbReference type="EMBL" id="KB445793">
    <property type="protein sequence ID" value="EMD39534.1"/>
    <property type="molecule type" value="Genomic_DNA"/>
</dbReference>
<dbReference type="AlphaFoldDB" id="M2PSB0"/>
<gene>
    <name evidence="2" type="ORF">CERSUDRAFT_111860</name>
</gene>
<feature type="region of interest" description="Disordered" evidence="1">
    <location>
        <begin position="263"/>
        <end position="282"/>
    </location>
</feature>
<name>M2PSB0_CERS8</name>
<keyword evidence="3" id="KW-1185">Reference proteome</keyword>
<evidence type="ECO:0000256" key="1">
    <source>
        <dbReference type="SAM" id="MobiDB-lite"/>
    </source>
</evidence>